<dbReference type="OrthoDB" id="9814063at2"/>
<evidence type="ECO:0000313" key="7">
    <source>
        <dbReference type="EMBL" id="AXG73753.1"/>
    </source>
</evidence>
<dbReference type="RefSeq" id="WP_114677512.1">
    <property type="nucleotide sequence ID" value="NZ_CP031188.1"/>
</dbReference>
<dbReference type="KEGG" id="fat:DVK85_05695"/>
<reference evidence="7 8" key="1">
    <citation type="submission" date="2018-07" db="EMBL/GenBank/DDBJ databases">
        <title>Complete genome sequence of Flavobacterium arcticum type strain SM1502T.</title>
        <authorList>
            <person name="Li Y."/>
            <person name="Li D.-D."/>
        </authorList>
    </citation>
    <scope>NUCLEOTIDE SEQUENCE [LARGE SCALE GENOMIC DNA]</scope>
    <source>
        <strain evidence="7 8">SM1502</strain>
    </source>
</reference>
<keyword evidence="8" id="KW-1185">Reference proteome</keyword>
<dbReference type="InterPro" id="IPR009056">
    <property type="entry name" value="Cyt_c-like_dom"/>
</dbReference>
<proteinExistence type="predicted"/>
<dbReference type="PROSITE" id="PS51257">
    <property type="entry name" value="PROKAR_LIPOPROTEIN"/>
    <property type="match status" value="1"/>
</dbReference>
<dbReference type="GO" id="GO:0020037">
    <property type="term" value="F:heme binding"/>
    <property type="evidence" value="ECO:0007669"/>
    <property type="project" value="InterPro"/>
</dbReference>
<dbReference type="GO" id="GO:0009055">
    <property type="term" value="F:electron transfer activity"/>
    <property type="evidence" value="ECO:0007669"/>
    <property type="project" value="InterPro"/>
</dbReference>
<keyword evidence="3 4" id="KW-0408">Iron</keyword>
<dbReference type="SUPFAM" id="SSF46626">
    <property type="entry name" value="Cytochrome c"/>
    <property type="match status" value="1"/>
</dbReference>
<evidence type="ECO:0000256" key="2">
    <source>
        <dbReference type="ARBA" id="ARBA00022723"/>
    </source>
</evidence>
<dbReference type="PROSITE" id="PS51007">
    <property type="entry name" value="CYTC"/>
    <property type="match status" value="1"/>
</dbReference>
<name>A0A345HAZ3_9FLAO</name>
<evidence type="ECO:0000256" key="4">
    <source>
        <dbReference type="PROSITE-ProRule" id="PRU00433"/>
    </source>
</evidence>
<sequence>MKYFLTLLVAFSLFACKDNKQQEPFGKKTESTTTEEETTSNYTSSEKIGEEIFNGKGNCFSCHKPDQKVIGPSIAEIAKIYADENGDMTAFLKGKADPIVDPSQYAVMKTNFYITKHFTDEEMQGVVDYVMSFKPE</sequence>
<organism evidence="7 8">
    <name type="scientific">Flavobacterium arcticum</name>
    <dbReference type="NCBI Taxonomy" id="1784713"/>
    <lineage>
        <taxon>Bacteria</taxon>
        <taxon>Pseudomonadati</taxon>
        <taxon>Bacteroidota</taxon>
        <taxon>Flavobacteriia</taxon>
        <taxon>Flavobacteriales</taxon>
        <taxon>Flavobacteriaceae</taxon>
        <taxon>Flavobacterium</taxon>
    </lineage>
</organism>
<evidence type="ECO:0000259" key="6">
    <source>
        <dbReference type="PROSITE" id="PS51007"/>
    </source>
</evidence>
<feature type="domain" description="Cytochrome c" evidence="6">
    <location>
        <begin position="44"/>
        <end position="134"/>
    </location>
</feature>
<dbReference type="Gene3D" id="1.10.760.10">
    <property type="entry name" value="Cytochrome c-like domain"/>
    <property type="match status" value="1"/>
</dbReference>
<dbReference type="AlphaFoldDB" id="A0A345HAZ3"/>
<dbReference type="GO" id="GO:0046872">
    <property type="term" value="F:metal ion binding"/>
    <property type="evidence" value="ECO:0007669"/>
    <property type="project" value="UniProtKB-KW"/>
</dbReference>
<dbReference type="InterPro" id="IPR036909">
    <property type="entry name" value="Cyt_c-like_dom_sf"/>
</dbReference>
<gene>
    <name evidence="7" type="ORF">DVK85_05695</name>
</gene>
<accession>A0A345HAZ3</accession>
<keyword evidence="2 4" id="KW-0479">Metal-binding</keyword>
<dbReference type="Proteomes" id="UP000253951">
    <property type="component" value="Chromosome"/>
</dbReference>
<dbReference type="EMBL" id="CP031188">
    <property type="protein sequence ID" value="AXG73753.1"/>
    <property type="molecule type" value="Genomic_DNA"/>
</dbReference>
<protein>
    <submittedName>
        <fullName evidence="7">Cytochrome C552</fullName>
    </submittedName>
</protein>
<evidence type="ECO:0000313" key="8">
    <source>
        <dbReference type="Proteomes" id="UP000253951"/>
    </source>
</evidence>
<evidence type="ECO:0000256" key="1">
    <source>
        <dbReference type="ARBA" id="ARBA00022617"/>
    </source>
</evidence>
<keyword evidence="1 4" id="KW-0349">Heme</keyword>
<dbReference type="Pfam" id="PF00034">
    <property type="entry name" value="Cytochrom_C"/>
    <property type="match status" value="1"/>
</dbReference>
<evidence type="ECO:0000256" key="3">
    <source>
        <dbReference type="ARBA" id="ARBA00023004"/>
    </source>
</evidence>
<feature type="region of interest" description="Disordered" evidence="5">
    <location>
        <begin position="23"/>
        <end position="44"/>
    </location>
</feature>
<evidence type="ECO:0000256" key="5">
    <source>
        <dbReference type="SAM" id="MobiDB-lite"/>
    </source>
</evidence>